<keyword evidence="1" id="KW-0812">Transmembrane</keyword>
<dbReference type="CDD" id="cd23553">
    <property type="entry name" value="TFP_LU_ECD_Ly6PGE"/>
    <property type="match status" value="1"/>
</dbReference>
<protein>
    <submittedName>
        <fullName evidence="3">Uncharacterized protein</fullName>
    </submittedName>
</protein>
<dbReference type="Gene3D" id="2.10.60.10">
    <property type="entry name" value="CD59"/>
    <property type="match status" value="1"/>
</dbReference>
<feature type="transmembrane region" description="Helical" evidence="1">
    <location>
        <begin position="108"/>
        <end position="126"/>
    </location>
</feature>
<evidence type="ECO:0000256" key="2">
    <source>
        <dbReference type="SAM" id="SignalP"/>
    </source>
</evidence>
<proteinExistence type="predicted"/>
<keyword evidence="4" id="KW-1185">Reference proteome</keyword>
<accession>A0AAU9WUI4</accession>
<organism evidence="3 4">
    <name type="scientific">Pocillopora meandrina</name>
    <dbReference type="NCBI Taxonomy" id="46732"/>
    <lineage>
        <taxon>Eukaryota</taxon>
        <taxon>Metazoa</taxon>
        <taxon>Cnidaria</taxon>
        <taxon>Anthozoa</taxon>
        <taxon>Hexacorallia</taxon>
        <taxon>Scleractinia</taxon>
        <taxon>Astrocoeniina</taxon>
        <taxon>Pocilloporidae</taxon>
        <taxon>Pocillopora</taxon>
    </lineage>
</organism>
<feature type="signal peptide" evidence="2">
    <location>
        <begin position="1"/>
        <end position="20"/>
    </location>
</feature>
<dbReference type="AlphaFoldDB" id="A0AAU9WUI4"/>
<keyword evidence="1" id="KW-0472">Membrane</keyword>
<dbReference type="InterPro" id="IPR045860">
    <property type="entry name" value="Snake_toxin-like_sf"/>
</dbReference>
<evidence type="ECO:0000313" key="3">
    <source>
        <dbReference type="EMBL" id="CAH3126569.1"/>
    </source>
</evidence>
<keyword evidence="2" id="KW-0732">Signal</keyword>
<feature type="chain" id="PRO_5043415130" evidence="2">
    <location>
        <begin position="21"/>
        <end position="127"/>
    </location>
</feature>
<dbReference type="EMBL" id="CALNXJ010000022">
    <property type="protein sequence ID" value="CAH3126569.1"/>
    <property type="molecule type" value="Genomic_DNA"/>
</dbReference>
<comment type="caution">
    <text evidence="3">The sequence shown here is derived from an EMBL/GenBank/DDBJ whole genome shotgun (WGS) entry which is preliminary data.</text>
</comment>
<dbReference type="Proteomes" id="UP001159428">
    <property type="component" value="Unassembled WGS sequence"/>
</dbReference>
<sequence>MKGLVLSIFVFCAVLATAYSLKCYVCTGTEEQCSKSKLEANKASRSVDCSGGECIRFWGKKDDVTLVINSCGGSSTCAETKEACDQVKDGKCAVGCCDSDYCNAGCSYSSSVILITVTSALGLALLK</sequence>
<name>A0AAU9WUI4_9CNID</name>
<gene>
    <name evidence="3" type="ORF">PMEA_00012701</name>
</gene>
<keyword evidence="1" id="KW-1133">Transmembrane helix</keyword>
<reference evidence="3 4" key="1">
    <citation type="submission" date="2022-05" db="EMBL/GenBank/DDBJ databases">
        <authorList>
            <consortium name="Genoscope - CEA"/>
            <person name="William W."/>
        </authorList>
    </citation>
    <scope>NUCLEOTIDE SEQUENCE [LARGE SCALE GENOMIC DNA]</scope>
</reference>
<evidence type="ECO:0000313" key="4">
    <source>
        <dbReference type="Proteomes" id="UP001159428"/>
    </source>
</evidence>
<evidence type="ECO:0000256" key="1">
    <source>
        <dbReference type="SAM" id="Phobius"/>
    </source>
</evidence>
<dbReference type="SUPFAM" id="SSF57302">
    <property type="entry name" value="Snake toxin-like"/>
    <property type="match status" value="1"/>
</dbReference>